<gene>
    <name evidence="1" type="primary">P0461D06.8</name>
</gene>
<proteinExistence type="predicted"/>
<accession>Q6H4M4</accession>
<evidence type="ECO:0000313" key="2">
    <source>
        <dbReference type="Proteomes" id="UP000000763"/>
    </source>
</evidence>
<reference evidence="2" key="1">
    <citation type="journal article" date="2005" name="Nature">
        <title>The map-based sequence of the rice genome.</title>
        <authorList>
            <consortium name="International rice genome sequencing project (IRGSP)"/>
            <person name="Matsumoto T."/>
            <person name="Wu J."/>
            <person name="Kanamori H."/>
            <person name="Katayose Y."/>
            <person name="Fujisawa M."/>
            <person name="Namiki N."/>
            <person name="Mizuno H."/>
            <person name="Yamamoto K."/>
            <person name="Antonio B.A."/>
            <person name="Baba T."/>
            <person name="Sakata K."/>
            <person name="Nagamura Y."/>
            <person name="Aoki H."/>
            <person name="Arikawa K."/>
            <person name="Arita K."/>
            <person name="Bito T."/>
            <person name="Chiden Y."/>
            <person name="Fujitsuka N."/>
            <person name="Fukunaka R."/>
            <person name="Hamada M."/>
            <person name="Harada C."/>
            <person name="Hayashi A."/>
            <person name="Hijishita S."/>
            <person name="Honda M."/>
            <person name="Hosokawa S."/>
            <person name="Ichikawa Y."/>
            <person name="Idonuma A."/>
            <person name="Iijima M."/>
            <person name="Ikeda M."/>
            <person name="Ikeno M."/>
            <person name="Ito K."/>
            <person name="Ito S."/>
            <person name="Ito T."/>
            <person name="Ito Y."/>
            <person name="Ito Y."/>
            <person name="Iwabuchi A."/>
            <person name="Kamiya K."/>
            <person name="Karasawa W."/>
            <person name="Kurita K."/>
            <person name="Katagiri S."/>
            <person name="Kikuta A."/>
            <person name="Kobayashi H."/>
            <person name="Kobayashi N."/>
            <person name="Machita K."/>
            <person name="Maehara T."/>
            <person name="Masukawa M."/>
            <person name="Mizubayashi T."/>
            <person name="Mukai Y."/>
            <person name="Nagasaki H."/>
            <person name="Nagata Y."/>
            <person name="Naito S."/>
            <person name="Nakashima M."/>
            <person name="Nakama Y."/>
            <person name="Nakamichi Y."/>
            <person name="Nakamura M."/>
            <person name="Meguro A."/>
            <person name="Negishi M."/>
            <person name="Ohta I."/>
            <person name="Ohta T."/>
            <person name="Okamoto M."/>
            <person name="Ono N."/>
            <person name="Saji S."/>
            <person name="Sakaguchi M."/>
            <person name="Sakai K."/>
            <person name="Shibata M."/>
            <person name="Shimokawa T."/>
            <person name="Song J."/>
            <person name="Takazaki Y."/>
            <person name="Terasawa K."/>
            <person name="Tsugane M."/>
            <person name="Tsuji K."/>
            <person name="Ueda S."/>
            <person name="Waki K."/>
            <person name="Yamagata H."/>
            <person name="Yamamoto M."/>
            <person name="Yamamoto S."/>
            <person name="Yamane H."/>
            <person name="Yoshiki S."/>
            <person name="Yoshihara R."/>
            <person name="Yukawa K."/>
            <person name="Zhong H."/>
            <person name="Yano M."/>
            <person name="Yuan Q."/>
            <person name="Ouyang S."/>
            <person name="Liu J."/>
            <person name="Jones K.M."/>
            <person name="Gansberger K."/>
            <person name="Moffat K."/>
            <person name="Hill J."/>
            <person name="Bera J."/>
            <person name="Fadrosh D."/>
            <person name="Jin S."/>
            <person name="Johri S."/>
            <person name="Kim M."/>
            <person name="Overton L."/>
            <person name="Reardon M."/>
            <person name="Tsitrin T."/>
            <person name="Vuong H."/>
            <person name="Weaver B."/>
            <person name="Ciecko A."/>
            <person name="Tallon L."/>
            <person name="Jackson J."/>
            <person name="Pai G."/>
            <person name="Aken S.V."/>
            <person name="Utterback T."/>
            <person name="Reidmuller S."/>
            <person name="Feldblyum T."/>
            <person name="Hsiao J."/>
            <person name="Zismann V."/>
            <person name="Iobst S."/>
            <person name="de Vazeille A.R."/>
            <person name="Buell C.R."/>
            <person name="Ying K."/>
            <person name="Li Y."/>
            <person name="Lu T."/>
            <person name="Huang Y."/>
            <person name="Zhao Q."/>
            <person name="Feng Q."/>
            <person name="Zhang L."/>
            <person name="Zhu J."/>
            <person name="Weng Q."/>
            <person name="Mu J."/>
            <person name="Lu Y."/>
            <person name="Fan D."/>
            <person name="Liu Y."/>
            <person name="Guan J."/>
            <person name="Zhang Y."/>
            <person name="Yu S."/>
            <person name="Liu X."/>
            <person name="Zhang Y."/>
            <person name="Hong G."/>
            <person name="Han B."/>
            <person name="Choisne N."/>
            <person name="Demange N."/>
            <person name="Orjeda G."/>
            <person name="Samain S."/>
            <person name="Cattolico L."/>
            <person name="Pelletier E."/>
            <person name="Couloux A."/>
            <person name="Segurens B."/>
            <person name="Wincker P."/>
            <person name="D'Hont A."/>
            <person name="Scarpelli C."/>
            <person name="Weissenbach J."/>
            <person name="Salanoubat M."/>
            <person name="Quetier F."/>
            <person name="Yu Y."/>
            <person name="Kim H.R."/>
            <person name="Rambo T."/>
            <person name="Currie J."/>
            <person name="Collura K."/>
            <person name="Luo M."/>
            <person name="Yang T."/>
            <person name="Ammiraju J.S.S."/>
            <person name="Engler F."/>
            <person name="Soderlund C."/>
            <person name="Wing R.A."/>
            <person name="Palmer L.E."/>
            <person name="de la Bastide M."/>
            <person name="Spiegel L."/>
            <person name="Nascimento L."/>
            <person name="Zutavern T."/>
            <person name="O'Shaughnessy A."/>
            <person name="Dike S."/>
            <person name="Dedhia N."/>
            <person name="Preston R."/>
            <person name="Balija V."/>
            <person name="McCombie W.R."/>
            <person name="Chow T."/>
            <person name="Chen H."/>
            <person name="Chung M."/>
            <person name="Chen C."/>
            <person name="Shaw J."/>
            <person name="Wu H."/>
            <person name="Hsiao K."/>
            <person name="Chao Y."/>
            <person name="Chu M."/>
            <person name="Cheng C."/>
            <person name="Hour A."/>
            <person name="Lee P."/>
            <person name="Lin S."/>
            <person name="Lin Y."/>
            <person name="Liou J."/>
            <person name="Liu S."/>
            <person name="Hsing Y."/>
            <person name="Raghuvanshi S."/>
            <person name="Mohanty A."/>
            <person name="Bharti A.K."/>
            <person name="Gaur A."/>
            <person name="Gupta V."/>
            <person name="Kumar D."/>
            <person name="Ravi V."/>
            <person name="Vij S."/>
            <person name="Kapur A."/>
            <person name="Khurana P."/>
            <person name="Khurana P."/>
            <person name="Khurana J.P."/>
            <person name="Tyagi A.K."/>
            <person name="Gaikwad K."/>
            <person name="Singh A."/>
            <person name="Dalal V."/>
            <person name="Srivastava S."/>
            <person name="Dixit A."/>
            <person name="Pal A.K."/>
            <person name="Ghazi I.A."/>
            <person name="Yadav M."/>
            <person name="Pandit A."/>
            <person name="Bhargava A."/>
            <person name="Sureshbabu K."/>
            <person name="Batra K."/>
            <person name="Sharma T.R."/>
            <person name="Mohapatra T."/>
            <person name="Singh N.K."/>
            <person name="Messing J."/>
            <person name="Nelson A.B."/>
            <person name="Fuks G."/>
            <person name="Kavchok S."/>
            <person name="Keizer G."/>
            <person name="Linton E."/>
            <person name="Llaca V."/>
            <person name="Song R."/>
            <person name="Tanyolac B."/>
            <person name="Young S."/>
            <person name="Ho-Il K."/>
            <person name="Hahn J.H."/>
            <person name="Sangsakoo G."/>
            <person name="Vanavichit A."/>
            <person name="de Mattos Luiz.A.T."/>
            <person name="Zimmer P.D."/>
            <person name="Malone G."/>
            <person name="Dellagostin O."/>
            <person name="de Oliveira A.C."/>
            <person name="Bevan M."/>
            <person name="Bancroft I."/>
            <person name="Minx P."/>
            <person name="Cordum H."/>
            <person name="Wilson R."/>
            <person name="Cheng Z."/>
            <person name="Jin W."/>
            <person name="Jiang J."/>
            <person name="Leong S.A."/>
            <person name="Iwama H."/>
            <person name="Gojobori T."/>
            <person name="Itoh T."/>
            <person name="Niimura Y."/>
            <person name="Fujii Y."/>
            <person name="Habara T."/>
            <person name="Sakai H."/>
            <person name="Sato Y."/>
            <person name="Wilson G."/>
            <person name="Kumar K."/>
            <person name="McCouch S."/>
            <person name="Juretic N."/>
            <person name="Hoen D."/>
            <person name="Wright S."/>
            <person name="Bruskiewich R."/>
            <person name="Bureau T."/>
            <person name="Miyao A."/>
            <person name="Hirochika H."/>
            <person name="Nishikawa T."/>
            <person name="Kadowaki K."/>
            <person name="Sugiura M."/>
            <person name="Burr B."/>
            <person name="Sasaki T."/>
        </authorList>
    </citation>
    <scope>NUCLEOTIDE SEQUENCE [LARGE SCALE GENOMIC DNA]</scope>
    <source>
        <strain evidence="2">cv. Nipponbare</strain>
    </source>
</reference>
<dbReference type="EMBL" id="AP005845">
    <property type="protein sequence ID" value="BAD26325.1"/>
    <property type="molecule type" value="Genomic_DNA"/>
</dbReference>
<reference evidence="2" key="2">
    <citation type="journal article" date="2008" name="Nucleic Acids Res.">
        <title>The rice annotation project database (RAP-DB): 2008 update.</title>
        <authorList>
            <consortium name="The rice annotation project (RAP)"/>
        </authorList>
    </citation>
    <scope>GENOME REANNOTATION</scope>
    <source>
        <strain evidence="2">cv. Nipponbare</strain>
    </source>
</reference>
<evidence type="ECO:0000313" key="1">
    <source>
        <dbReference type="EMBL" id="BAD26325.1"/>
    </source>
</evidence>
<name>Q6H4M4_ORYSJ</name>
<sequence>MANEDSNDDLVERDGSHGCRACGAADAGNVLGGSSKKSYVYHPLPIIVPALIIQ</sequence>
<dbReference type="AlphaFoldDB" id="Q6H4M4"/>
<dbReference type="Proteomes" id="UP000000763">
    <property type="component" value="Chromosome 2"/>
</dbReference>
<organism evidence="1 2">
    <name type="scientific">Oryza sativa subsp. japonica</name>
    <name type="common">Rice</name>
    <dbReference type="NCBI Taxonomy" id="39947"/>
    <lineage>
        <taxon>Eukaryota</taxon>
        <taxon>Viridiplantae</taxon>
        <taxon>Streptophyta</taxon>
        <taxon>Embryophyta</taxon>
        <taxon>Tracheophyta</taxon>
        <taxon>Spermatophyta</taxon>
        <taxon>Magnoliopsida</taxon>
        <taxon>Liliopsida</taxon>
        <taxon>Poales</taxon>
        <taxon>Poaceae</taxon>
        <taxon>BOP clade</taxon>
        <taxon>Oryzoideae</taxon>
        <taxon>Oryzeae</taxon>
        <taxon>Oryzinae</taxon>
        <taxon>Oryza</taxon>
        <taxon>Oryza sativa</taxon>
    </lineage>
</organism>
<protein>
    <submittedName>
        <fullName evidence="1">Uncharacterized protein</fullName>
    </submittedName>
</protein>